<gene>
    <name evidence="2" type="ORF">EZS28_012714</name>
</gene>
<feature type="region of interest" description="Disordered" evidence="1">
    <location>
        <begin position="72"/>
        <end position="99"/>
    </location>
</feature>
<organism evidence="2 3">
    <name type="scientific">Streblomastix strix</name>
    <dbReference type="NCBI Taxonomy" id="222440"/>
    <lineage>
        <taxon>Eukaryota</taxon>
        <taxon>Metamonada</taxon>
        <taxon>Preaxostyla</taxon>
        <taxon>Oxymonadida</taxon>
        <taxon>Streblomastigidae</taxon>
        <taxon>Streblomastix</taxon>
    </lineage>
</organism>
<dbReference type="AlphaFoldDB" id="A0A5J4W9Z3"/>
<reference evidence="2 3" key="1">
    <citation type="submission" date="2019-03" db="EMBL/GenBank/DDBJ databases">
        <title>Single cell metagenomics reveals metabolic interactions within the superorganism composed of flagellate Streblomastix strix and complex community of Bacteroidetes bacteria on its surface.</title>
        <authorList>
            <person name="Treitli S.C."/>
            <person name="Kolisko M."/>
            <person name="Husnik F."/>
            <person name="Keeling P."/>
            <person name="Hampl V."/>
        </authorList>
    </citation>
    <scope>NUCLEOTIDE SEQUENCE [LARGE SCALE GENOMIC DNA]</scope>
    <source>
        <strain evidence="2">ST1C</strain>
    </source>
</reference>
<evidence type="ECO:0000313" key="3">
    <source>
        <dbReference type="Proteomes" id="UP000324800"/>
    </source>
</evidence>
<dbReference type="Proteomes" id="UP000324800">
    <property type="component" value="Unassembled WGS sequence"/>
</dbReference>
<evidence type="ECO:0000256" key="1">
    <source>
        <dbReference type="SAM" id="MobiDB-lite"/>
    </source>
</evidence>
<feature type="compositionally biased region" description="Polar residues" evidence="1">
    <location>
        <begin position="72"/>
        <end position="90"/>
    </location>
</feature>
<proteinExistence type="predicted"/>
<sequence>MTNTVMNKDKPNNYTQLPDIPIQKTIHRRGIKQSQKKIESKMLRLQTSQQLQQQENSDLNKMDADTSVIQGTVGQLTGLQPNSGAQSPSLNAKPKRKET</sequence>
<protein>
    <submittedName>
        <fullName evidence="2">Uncharacterized protein</fullName>
    </submittedName>
</protein>
<dbReference type="EMBL" id="SNRW01002767">
    <property type="protein sequence ID" value="KAA6391761.1"/>
    <property type="molecule type" value="Genomic_DNA"/>
</dbReference>
<evidence type="ECO:0000313" key="2">
    <source>
        <dbReference type="EMBL" id="KAA6391761.1"/>
    </source>
</evidence>
<comment type="caution">
    <text evidence="2">The sequence shown here is derived from an EMBL/GenBank/DDBJ whole genome shotgun (WGS) entry which is preliminary data.</text>
</comment>
<name>A0A5J4W9Z3_9EUKA</name>
<accession>A0A5J4W9Z3</accession>